<dbReference type="AlphaFoldDB" id="A0A1Y2NUS0"/>
<organism evidence="2 3">
    <name type="scientific">Streptomyces fradiae ATCC 10745 = DSM 40063</name>
    <dbReference type="NCBI Taxonomy" id="1319510"/>
    <lineage>
        <taxon>Bacteria</taxon>
        <taxon>Bacillati</taxon>
        <taxon>Actinomycetota</taxon>
        <taxon>Actinomycetes</taxon>
        <taxon>Kitasatosporales</taxon>
        <taxon>Streptomycetaceae</taxon>
        <taxon>Streptomyces</taxon>
    </lineage>
</organism>
<evidence type="ECO:0000313" key="4">
    <source>
        <dbReference type="Proteomes" id="UP000731519"/>
    </source>
</evidence>
<dbReference type="EMBL" id="MIFZ01000241">
    <property type="protein sequence ID" value="OSY51273.1"/>
    <property type="molecule type" value="Genomic_DNA"/>
</dbReference>
<name>A0A1Y2NUS0_STRFR</name>
<dbReference type="Proteomes" id="UP000194318">
    <property type="component" value="Unassembled WGS sequence"/>
</dbReference>
<reference evidence="1 4" key="1">
    <citation type="submission" date="2013-05" db="EMBL/GenBank/DDBJ databases">
        <title>Genome Sequence of Streptomyces fradiae.</title>
        <authorList>
            <person name="Kirby R."/>
        </authorList>
    </citation>
    <scope>NUCLEOTIDE SEQUENCE [LARGE SCALE GENOMIC DNA]</scope>
    <source>
        <strain evidence="1 4">ATCC 10745</strain>
    </source>
</reference>
<sequence>MTCWHHTDLPYDLAEQVTRRWAGEITPEPGVYCMETTGHGGRPHRGCLLGLAYSAVWAEWSTGRAPRLVELPDCPSLSEDGADGCALYEDHDGLHTWQGRDC</sequence>
<dbReference type="Proteomes" id="UP000731519">
    <property type="component" value="Unassembled WGS sequence"/>
</dbReference>
<accession>A0A1Y2NUS0</accession>
<gene>
    <name evidence="2" type="ORF">BG846_03079</name>
    <name evidence="1" type="ORF">K701_27690</name>
</gene>
<evidence type="ECO:0000313" key="2">
    <source>
        <dbReference type="EMBL" id="OSY51273.1"/>
    </source>
</evidence>
<dbReference type="EMBL" id="ASYR01000049">
    <property type="protein sequence ID" value="KAF0646636.1"/>
    <property type="molecule type" value="Genomic_DNA"/>
</dbReference>
<reference evidence="2 3" key="2">
    <citation type="submission" date="2016-09" db="EMBL/GenBank/DDBJ databases">
        <title>Streptomyces fradiae DSM40063, a candidate organism with high potential of specific P450 cytochromes.</title>
        <authorList>
            <person name="Grumaz C."/>
            <person name="Vainshtein Y."/>
            <person name="Kirstahler P."/>
            <person name="Sohn K."/>
        </authorList>
    </citation>
    <scope>NUCLEOTIDE SEQUENCE [LARGE SCALE GENOMIC DNA]</scope>
    <source>
        <strain evidence="2 3">DSM 40063</strain>
    </source>
</reference>
<comment type="caution">
    <text evidence="2">The sequence shown here is derived from an EMBL/GenBank/DDBJ whole genome shotgun (WGS) entry which is preliminary data.</text>
</comment>
<protein>
    <submittedName>
        <fullName evidence="2">Uncharacterized protein</fullName>
    </submittedName>
</protein>
<evidence type="ECO:0000313" key="3">
    <source>
        <dbReference type="Proteomes" id="UP000194318"/>
    </source>
</evidence>
<proteinExistence type="predicted"/>
<dbReference type="GeneID" id="91404956"/>
<keyword evidence="4" id="KW-1185">Reference proteome</keyword>
<dbReference type="RefSeq" id="WP_051839146.1">
    <property type="nucleotide sequence ID" value="NZ_ASYR01000049.1"/>
</dbReference>
<evidence type="ECO:0000313" key="1">
    <source>
        <dbReference type="EMBL" id="KAF0646636.1"/>
    </source>
</evidence>